<dbReference type="Pfam" id="PF04007">
    <property type="entry name" value="DUF354"/>
    <property type="match status" value="1"/>
</dbReference>
<dbReference type="InterPro" id="IPR007152">
    <property type="entry name" value="DUF354"/>
</dbReference>
<name>A0A6N9NJU0_9FLAO</name>
<dbReference type="Proteomes" id="UP000470771">
    <property type="component" value="Unassembled WGS sequence"/>
</dbReference>
<reference evidence="1 2" key="1">
    <citation type="submission" date="2019-12" db="EMBL/GenBank/DDBJ databases">
        <authorList>
            <person name="Zhao J."/>
        </authorList>
    </citation>
    <scope>NUCLEOTIDE SEQUENCE [LARGE SCALE GENOMIC DNA]</scope>
    <source>
        <strain evidence="1 2">S-15</strain>
    </source>
</reference>
<accession>A0A6N9NJU0</accession>
<dbReference type="RefSeq" id="WP_160633067.1">
    <property type="nucleotide sequence ID" value="NZ_WWNE01000006.1"/>
</dbReference>
<dbReference type="Gene3D" id="3.40.50.2000">
    <property type="entry name" value="Glycogen Phosphorylase B"/>
    <property type="match status" value="1"/>
</dbReference>
<proteinExistence type="predicted"/>
<protein>
    <submittedName>
        <fullName evidence="1">DUF354 domain-containing protein</fullName>
    </submittedName>
</protein>
<comment type="caution">
    <text evidence="1">The sequence shown here is derived from an EMBL/GenBank/DDBJ whole genome shotgun (WGS) entry which is preliminary data.</text>
</comment>
<organism evidence="1 2">
    <name type="scientific">Acidiluteibacter ferrifornacis</name>
    <dbReference type="NCBI Taxonomy" id="2692424"/>
    <lineage>
        <taxon>Bacteria</taxon>
        <taxon>Pseudomonadati</taxon>
        <taxon>Bacteroidota</taxon>
        <taxon>Flavobacteriia</taxon>
        <taxon>Flavobacteriales</taxon>
        <taxon>Cryomorphaceae</taxon>
        <taxon>Acidiluteibacter</taxon>
    </lineage>
</organism>
<dbReference type="PANTHER" id="PTHR39662:SF1">
    <property type="entry name" value="DUF354 DOMAIN-CONTAINING PROTEIN"/>
    <property type="match status" value="1"/>
</dbReference>
<dbReference type="PIRSF" id="PIRSF005357">
    <property type="entry name" value="UCP005357"/>
    <property type="match status" value="1"/>
</dbReference>
<gene>
    <name evidence="1" type="ORF">GQN54_08330</name>
</gene>
<evidence type="ECO:0000313" key="2">
    <source>
        <dbReference type="Proteomes" id="UP000470771"/>
    </source>
</evidence>
<dbReference type="SUPFAM" id="SSF53756">
    <property type="entry name" value="UDP-Glycosyltransferase/glycogen phosphorylase"/>
    <property type="match status" value="1"/>
</dbReference>
<keyword evidence="2" id="KW-1185">Reference proteome</keyword>
<dbReference type="PANTHER" id="PTHR39662">
    <property type="entry name" value="DUF354 DOMAIN-CONTAINING PROTEIN-RELATED"/>
    <property type="match status" value="1"/>
</dbReference>
<dbReference type="EMBL" id="WWNE01000006">
    <property type="protein sequence ID" value="NBG66124.1"/>
    <property type="molecule type" value="Genomic_DNA"/>
</dbReference>
<evidence type="ECO:0000313" key="1">
    <source>
        <dbReference type="EMBL" id="NBG66124.1"/>
    </source>
</evidence>
<dbReference type="AlphaFoldDB" id="A0A6N9NJU0"/>
<sequence length="347" mass="40293">MKYLFYIGHPAHYHNLKFVSQELSDKGHEIIWVVREKDVLFNLLDEVKFKTYFIKEKAPKGKWGRVRRILNREFRMLGIMLKHRPNLAIGTDLVITHIGKLLRIPSIIVNEDDAEAVPLFANMGMKYATNILAPECCSVGPYRDKSVFYKGYQELAYLHPDYFTPDRSKVESLFAGEERFFLLRFASLTAHHDDGVEGINDQLAKKIIAILEPIGKIWITSERELSSDFEKYRIAIPATEIHHALFYADLYIGDSQTMAAEAAVLGTPSLRFNDFVGKLSYLEELEHKYELTYGIPTNQPERLLQMVEELASKNELKAVWNKRKEKMLEETIDVTKLWVKYFEGYFL</sequence>